<keyword evidence="17" id="KW-1185">Reference proteome</keyword>
<dbReference type="PANTHER" id="PTHR22939">
    <property type="entry name" value="SERINE PROTEASE FAMILY S1C HTRA-RELATED"/>
    <property type="match status" value="1"/>
</dbReference>
<dbReference type="EMBL" id="JBELQE010000050">
    <property type="protein sequence ID" value="MER2249889.1"/>
    <property type="molecule type" value="Genomic_DNA"/>
</dbReference>
<comment type="catalytic activity">
    <reaction evidence="1">
        <text>Acts on substrates that are at least partially unfolded. The cleavage site P1 residue is normally between a pair of hydrophobic residues, such as Val-|-Val.</text>
        <dbReference type="EC" id="3.4.21.107"/>
    </reaction>
</comment>
<evidence type="ECO:0000256" key="4">
    <source>
        <dbReference type="ARBA" id="ARBA00013035"/>
    </source>
</evidence>
<dbReference type="Pfam" id="PF00595">
    <property type="entry name" value="PDZ"/>
    <property type="match status" value="1"/>
</dbReference>
<dbReference type="InterPro" id="IPR036034">
    <property type="entry name" value="PDZ_sf"/>
</dbReference>
<evidence type="ECO:0000256" key="6">
    <source>
        <dbReference type="ARBA" id="ARBA00022670"/>
    </source>
</evidence>
<keyword evidence="7" id="KW-0732">Signal</keyword>
<dbReference type="PRINTS" id="PR00834">
    <property type="entry name" value="PROTEASES2C"/>
</dbReference>
<dbReference type="SUPFAM" id="SSF50156">
    <property type="entry name" value="PDZ domain-like"/>
    <property type="match status" value="2"/>
</dbReference>
<evidence type="ECO:0000256" key="13">
    <source>
        <dbReference type="ARBA" id="ARBA00032850"/>
    </source>
</evidence>
<gene>
    <name evidence="16" type="ORF">ABS772_08180</name>
</gene>
<keyword evidence="9" id="KW-0574">Periplasm</keyword>
<sequence>MRPAANAVRGRTPSLARRASSALAAAVLGVTVTVTALPLPAFARGPESLADLAEKVTDAVVNISASTTVEANNRGGRSLPQLPQGTPFEDLFEEFFKRRGQGAPKGDEDSPRGQTRKSNSLGSGFIIDASGIVVTNNHVIGDANDIQVILHDGTKLKAEIIGKDPKIDLALLRVKPTAERPLKAVPFGDSDKMRPGDWVMAIGNPFGLGGSVSAGIVSARGRNIESGPYDNYIQTDAAINKGNSGGPLFNMDGEVIGINTAILSPSGGSVGIGFAVPSGTASQVVDQLRQFGEVRRGWLGVRIQNVDEATAEALGLKGGAKGALVAGVDEKGPAKTAGLEVGDVIVKFNGVPVKSSSELPRIVAATPVGKTVDVQIVRKGEEQTKSVLLGRLEDGEKTQVANVKQPEAEPVNRQILGLNLSGLSDEARRRYNIKESVKNGVVVTKVDPNSTAADKRIQPGEVIVEVGQEAVSNPADVTKRIEALKKEGRKSVLLLVASASGDVRFVAIGLE</sequence>
<dbReference type="RefSeq" id="WP_238256652.1">
    <property type="nucleotide sequence ID" value="NZ_BPRD01000320.1"/>
</dbReference>
<evidence type="ECO:0000256" key="12">
    <source>
        <dbReference type="ARBA" id="ARBA00023016"/>
    </source>
</evidence>
<dbReference type="Gene3D" id="2.30.42.10">
    <property type="match status" value="2"/>
</dbReference>
<evidence type="ECO:0000256" key="5">
    <source>
        <dbReference type="ARBA" id="ARBA00013958"/>
    </source>
</evidence>
<dbReference type="NCBIfam" id="TIGR02037">
    <property type="entry name" value="degP_htrA_DO"/>
    <property type="match status" value="1"/>
</dbReference>
<keyword evidence="12" id="KW-0346">Stress response</keyword>
<name>A0ABV1QKG3_9HYPH</name>
<dbReference type="SMART" id="SM00228">
    <property type="entry name" value="PDZ"/>
    <property type="match status" value="2"/>
</dbReference>
<dbReference type="SUPFAM" id="SSF50494">
    <property type="entry name" value="Trypsin-like serine proteases"/>
    <property type="match status" value="1"/>
</dbReference>
<dbReference type="Gene3D" id="2.40.10.120">
    <property type="match status" value="1"/>
</dbReference>
<feature type="domain" description="PDZ" evidence="15">
    <location>
        <begin position="399"/>
        <end position="499"/>
    </location>
</feature>
<dbReference type="Proteomes" id="UP001480955">
    <property type="component" value="Unassembled WGS sequence"/>
</dbReference>
<evidence type="ECO:0000256" key="2">
    <source>
        <dbReference type="ARBA" id="ARBA00004418"/>
    </source>
</evidence>
<evidence type="ECO:0000256" key="8">
    <source>
        <dbReference type="ARBA" id="ARBA00022737"/>
    </source>
</evidence>
<comment type="similarity">
    <text evidence="3">Belongs to the peptidase S1C family.</text>
</comment>
<proteinExistence type="inferred from homology"/>
<feature type="compositionally biased region" description="Polar residues" evidence="14">
    <location>
        <begin position="112"/>
        <end position="121"/>
    </location>
</feature>
<dbReference type="InterPro" id="IPR001940">
    <property type="entry name" value="Peptidase_S1C"/>
</dbReference>
<dbReference type="EC" id="3.4.21.107" evidence="4"/>
<evidence type="ECO:0000256" key="10">
    <source>
        <dbReference type="ARBA" id="ARBA00022801"/>
    </source>
</evidence>
<keyword evidence="10" id="KW-0378">Hydrolase</keyword>
<evidence type="ECO:0000256" key="11">
    <source>
        <dbReference type="ARBA" id="ARBA00022825"/>
    </source>
</evidence>
<evidence type="ECO:0000259" key="15">
    <source>
        <dbReference type="PROSITE" id="PS50106"/>
    </source>
</evidence>
<dbReference type="InterPro" id="IPR011782">
    <property type="entry name" value="Pept_S1C_Do"/>
</dbReference>
<protein>
    <recommendedName>
        <fullName evidence="5">Probable periplasmic serine endoprotease DegP-like</fullName>
        <ecNumber evidence="4">3.4.21.107</ecNumber>
    </recommendedName>
    <alternativeName>
        <fullName evidence="13">Protease Do</fullName>
    </alternativeName>
</protein>
<accession>A0ABV1QKG3</accession>
<evidence type="ECO:0000256" key="7">
    <source>
        <dbReference type="ARBA" id="ARBA00022729"/>
    </source>
</evidence>
<evidence type="ECO:0000313" key="17">
    <source>
        <dbReference type="Proteomes" id="UP001480955"/>
    </source>
</evidence>
<dbReference type="Pfam" id="PF13365">
    <property type="entry name" value="Trypsin_2"/>
    <property type="match status" value="1"/>
</dbReference>
<feature type="domain" description="PDZ" evidence="15">
    <location>
        <begin position="288"/>
        <end position="380"/>
    </location>
</feature>
<dbReference type="Pfam" id="PF13180">
    <property type="entry name" value="PDZ_2"/>
    <property type="match status" value="1"/>
</dbReference>
<reference evidence="16 17" key="1">
    <citation type="submission" date="2024-06" db="EMBL/GenBank/DDBJ databases">
        <authorList>
            <person name="Campbell A.G."/>
        </authorList>
    </citation>
    <scope>NUCLEOTIDE SEQUENCE [LARGE SCALE GENOMIC DNA]</scope>
    <source>
        <strain evidence="16 17">EM12</strain>
    </source>
</reference>
<organism evidence="16 17">
    <name type="scientific">Methylorubrum podarium</name>
    <dbReference type="NCBI Taxonomy" id="200476"/>
    <lineage>
        <taxon>Bacteria</taxon>
        <taxon>Pseudomonadati</taxon>
        <taxon>Pseudomonadota</taxon>
        <taxon>Alphaproteobacteria</taxon>
        <taxon>Hyphomicrobiales</taxon>
        <taxon>Methylobacteriaceae</taxon>
        <taxon>Methylorubrum</taxon>
    </lineage>
</organism>
<keyword evidence="8" id="KW-0677">Repeat</keyword>
<evidence type="ECO:0000256" key="1">
    <source>
        <dbReference type="ARBA" id="ARBA00001772"/>
    </source>
</evidence>
<feature type="region of interest" description="Disordered" evidence="14">
    <location>
        <begin position="100"/>
        <end position="121"/>
    </location>
</feature>
<dbReference type="PANTHER" id="PTHR22939:SF130">
    <property type="entry name" value="PERIPLASMIC SERINE ENDOPROTEASE DEGP-LIKE-RELATED"/>
    <property type="match status" value="1"/>
</dbReference>
<evidence type="ECO:0000313" key="16">
    <source>
        <dbReference type="EMBL" id="MER2249889.1"/>
    </source>
</evidence>
<dbReference type="PROSITE" id="PS50106">
    <property type="entry name" value="PDZ"/>
    <property type="match status" value="2"/>
</dbReference>
<comment type="subcellular location">
    <subcellularLocation>
        <location evidence="2">Periplasm</location>
    </subcellularLocation>
</comment>
<dbReference type="CDD" id="cd10839">
    <property type="entry name" value="cpPDZ1_DegP-like"/>
    <property type="match status" value="1"/>
</dbReference>
<dbReference type="InterPro" id="IPR009003">
    <property type="entry name" value="Peptidase_S1_PA"/>
</dbReference>
<evidence type="ECO:0000256" key="14">
    <source>
        <dbReference type="SAM" id="MobiDB-lite"/>
    </source>
</evidence>
<keyword evidence="11" id="KW-0720">Serine protease</keyword>
<dbReference type="InterPro" id="IPR001478">
    <property type="entry name" value="PDZ"/>
</dbReference>
<keyword evidence="6" id="KW-0645">Protease</keyword>
<comment type="caution">
    <text evidence="16">The sequence shown here is derived from an EMBL/GenBank/DDBJ whole genome shotgun (WGS) entry which is preliminary data.</text>
</comment>
<evidence type="ECO:0000256" key="3">
    <source>
        <dbReference type="ARBA" id="ARBA00010541"/>
    </source>
</evidence>
<evidence type="ECO:0000256" key="9">
    <source>
        <dbReference type="ARBA" id="ARBA00022764"/>
    </source>
</evidence>